<dbReference type="SUPFAM" id="SSF51905">
    <property type="entry name" value="FAD/NAD(P)-binding domain"/>
    <property type="match status" value="1"/>
</dbReference>
<gene>
    <name evidence="6" type="ORF">EJ995_00380</name>
</gene>
<dbReference type="RefSeq" id="WP_126444516.1">
    <property type="nucleotide sequence ID" value="NZ_CP034549.1"/>
</dbReference>
<name>A0A3S9MUD0_9FLAO</name>
<keyword evidence="7" id="KW-1185">Reference proteome</keyword>
<dbReference type="Gene3D" id="3.50.50.60">
    <property type="entry name" value="FAD/NAD(P)-binding domain"/>
    <property type="match status" value="1"/>
</dbReference>
<dbReference type="SUPFAM" id="SSF160996">
    <property type="entry name" value="HI0933 insert domain-like"/>
    <property type="match status" value="1"/>
</dbReference>
<feature type="domain" description="RsdA/BaiN/AoA(So)-like insert" evidence="5">
    <location>
        <begin position="187"/>
        <end position="345"/>
    </location>
</feature>
<evidence type="ECO:0000256" key="3">
    <source>
        <dbReference type="ARBA" id="ARBA00022827"/>
    </source>
</evidence>
<evidence type="ECO:0000259" key="5">
    <source>
        <dbReference type="Pfam" id="PF22780"/>
    </source>
</evidence>
<sequence>MESNNPNILIIGGGAAGFFTAINLAEQRPDLSITILERGKDVLQKVRISGGGRCNVTHAEFDPRPLTTNYPRGEKELLGPFHKFMTGDTIAWFADRGVELKIEDDGRMFPTTDSSQTIIDCFLGLADRLNIKVLTSQNVIAIKKEESWNIATKTSEFTCDQLVVTAGSSPKIWEMMKSLDHTIVDAVPSLFTFNLADKAITDLAGIALEARVEIPSLKLESQGPLLITHWGFSGPAILKMSAWGAVQLHGSQYKFDVVINWLNYLSYEDCYELLLKQREQSKKQLSNDKPFDLPKRLWSYLIESLDLSDKTWADCSNAKLQQLAKTLTASVFKIDGKSTFKEEFVTAGGIDLKEVDFRTFGSKKQDNLYFAGEILNIDAITGGFNFQNAWTGGWTVAQAIAIK</sequence>
<dbReference type="PANTHER" id="PTHR42887">
    <property type="entry name" value="OS12G0638800 PROTEIN"/>
    <property type="match status" value="1"/>
</dbReference>
<dbReference type="InterPro" id="IPR004792">
    <property type="entry name" value="BaiN-like"/>
</dbReference>
<dbReference type="PANTHER" id="PTHR42887:SF2">
    <property type="entry name" value="OS12G0638800 PROTEIN"/>
    <property type="match status" value="1"/>
</dbReference>
<keyword evidence="3" id="KW-0274">FAD</keyword>
<reference evidence="6 7" key="1">
    <citation type="submission" date="2018-12" db="EMBL/GenBank/DDBJ databases">
        <title>Complete genome of Nonlabens sp. MJ115.</title>
        <authorList>
            <person name="Choi H.S."/>
            <person name="Jung J."/>
        </authorList>
    </citation>
    <scope>NUCLEOTIDE SEQUENCE [LARGE SCALE GENOMIC DNA]</scope>
    <source>
        <strain evidence="6 7">MJ115</strain>
    </source>
</reference>
<dbReference type="Gene3D" id="2.40.30.10">
    <property type="entry name" value="Translation factors"/>
    <property type="match status" value="1"/>
</dbReference>
<dbReference type="PRINTS" id="PR00368">
    <property type="entry name" value="FADPNR"/>
</dbReference>
<dbReference type="OrthoDB" id="9773233at2"/>
<dbReference type="InterPro" id="IPR055178">
    <property type="entry name" value="RsdA/BaiN/AoA(So)-like_dom"/>
</dbReference>
<comment type="cofactor">
    <cofactor evidence="1">
        <name>FAD</name>
        <dbReference type="ChEBI" id="CHEBI:57692"/>
    </cofactor>
</comment>
<accession>A0A3S9MUD0</accession>
<dbReference type="Proteomes" id="UP000279600">
    <property type="component" value="Chromosome"/>
</dbReference>
<dbReference type="Gene3D" id="1.10.8.260">
    <property type="entry name" value="HI0933 insert domain-like"/>
    <property type="match status" value="1"/>
</dbReference>
<feature type="domain" description="RsdA/BaiN/AoA(So)-like Rossmann fold-like" evidence="4">
    <location>
        <begin position="7"/>
        <end position="398"/>
    </location>
</feature>
<dbReference type="InterPro" id="IPR023166">
    <property type="entry name" value="BaiN-like_dom_sf"/>
</dbReference>
<organism evidence="6 7">
    <name type="scientific">Nonlabens ponticola</name>
    <dbReference type="NCBI Taxonomy" id="2496866"/>
    <lineage>
        <taxon>Bacteria</taxon>
        <taxon>Pseudomonadati</taxon>
        <taxon>Bacteroidota</taxon>
        <taxon>Flavobacteriia</taxon>
        <taxon>Flavobacteriales</taxon>
        <taxon>Flavobacteriaceae</taxon>
        <taxon>Nonlabens</taxon>
    </lineage>
</organism>
<evidence type="ECO:0000256" key="2">
    <source>
        <dbReference type="ARBA" id="ARBA00022630"/>
    </source>
</evidence>
<dbReference type="KEGG" id="noj:EJ995_00380"/>
<dbReference type="NCBIfam" id="TIGR00275">
    <property type="entry name" value="aminoacetone oxidase family FAD-binding enzyme"/>
    <property type="match status" value="1"/>
</dbReference>
<evidence type="ECO:0000256" key="1">
    <source>
        <dbReference type="ARBA" id="ARBA00001974"/>
    </source>
</evidence>
<keyword evidence="2" id="KW-0285">Flavoprotein</keyword>
<dbReference type="InterPro" id="IPR036188">
    <property type="entry name" value="FAD/NAD-bd_sf"/>
</dbReference>
<dbReference type="EMBL" id="CP034549">
    <property type="protein sequence ID" value="AZQ42763.1"/>
    <property type="molecule type" value="Genomic_DNA"/>
</dbReference>
<dbReference type="AlphaFoldDB" id="A0A3S9MUD0"/>
<dbReference type="InterPro" id="IPR057661">
    <property type="entry name" value="RsdA/BaiN/AoA(So)_Rossmann"/>
</dbReference>
<evidence type="ECO:0000259" key="4">
    <source>
        <dbReference type="Pfam" id="PF03486"/>
    </source>
</evidence>
<proteinExistence type="predicted"/>
<dbReference type="Pfam" id="PF22780">
    <property type="entry name" value="HI0933_like_1st"/>
    <property type="match status" value="1"/>
</dbReference>
<protein>
    <submittedName>
        <fullName evidence="6">NAD(P)/FAD-dependent oxidoreductase</fullName>
    </submittedName>
</protein>
<evidence type="ECO:0000313" key="7">
    <source>
        <dbReference type="Proteomes" id="UP000279600"/>
    </source>
</evidence>
<evidence type="ECO:0000313" key="6">
    <source>
        <dbReference type="EMBL" id="AZQ42763.1"/>
    </source>
</evidence>
<dbReference type="Pfam" id="PF03486">
    <property type="entry name" value="HI0933_like"/>
    <property type="match status" value="1"/>
</dbReference>
<dbReference type="PRINTS" id="PR00411">
    <property type="entry name" value="PNDRDTASEI"/>
</dbReference>